<reference evidence="2" key="1">
    <citation type="submission" date="2024-06" db="EMBL/GenBank/DDBJ databases">
        <authorList>
            <person name="Liu X."/>
            <person name="Lenzi L."/>
            <person name="Haldenby T S."/>
            <person name="Uol C."/>
        </authorList>
    </citation>
    <scope>NUCLEOTIDE SEQUENCE</scope>
</reference>
<organism evidence="2 3">
    <name type="scientific">Calicophoron daubneyi</name>
    <name type="common">Rumen fluke</name>
    <name type="synonym">Paramphistomum daubneyi</name>
    <dbReference type="NCBI Taxonomy" id="300641"/>
    <lineage>
        <taxon>Eukaryota</taxon>
        <taxon>Metazoa</taxon>
        <taxon>Spiralia</taxon>
        <taxon>Lophotrochozoa</taxon>
        <taxon>Platyhelminthes</taxon>
        <taxon>Trematoda</taxon>
        <taxon>Digenea</taxon>
        <taxon>Plagiorchiida</taxon>
        <taxon>Pronocephalata</taxon>
        <taxon>Paramphistomoidea</taxon>
        <taxon>Paramphistomidae</taxon>
        <taxon>Calicophoron</taxon>
    </lineage>
</organism>
<evidence type="ECO:0000313" key="2">
    <source>
        <dbReference type="EMBL" id="CAL5139563.1"/>
    </source>
</evidence>
<dbReference type="Proteomes" id="UP001497525">
    <property type="component" value="Unassembled WGS sequence"/>
</dbReference>
<name>A0AAV2TT20_CALDB</name>
<keyword evidence="1" id="KW-1133">Transmembrane helix</keyword>
<sequence>MLRLDNWAAVSLLMRTIVCTLMLSCFLYVYLNIPLRSMGRELCRKMKRCCKKKKKGRNTNSSASASPPWFFHRPRKSTSGNLQNKELFGDAERLMNQCPHPSSYSCSECEELSDSATDDYASEEVYYNPSFLSRICQQKLQSKGPRVLKRKI</sequence>
<keyword evidence="1" id="KW-0472">Membrane</keyword>
<protein>
    <submittedName>
        <fullName evidence="2">Uncharacterized protein</fullName>
    </submittedName>
</protein>
<evidence type="ECO:0000256" key="1">
    <source>
        <dbReference type="SAM" id="Phobius"/>
    </source>
</evidence>
<comment type="caution">
    <text evidence="2">The sequence shown here is derived from an EMBL/GenBank/DDBJ whole genome shotgun (WGS) entry which is preliminary data.</text>
</comment>
<proteinExistence type="predicted"/>
<evidence type="ECO:0000313" key="3">
    <source>
        <dbReference type="Proteomes" id="UP001497525"/>
    </source>
</evidence>
<dbReference type="AlphaFoldDB" id="A0AAV2TT20"/>
<dbReference type="EMBL" id="CAXLJL010000612">
    <property type="protein sequence ID" value="CAL5139563.1"/>
    <property type="molecule type" value="Genomic_DNA"/>
</dbReference>
<keyword evidence="1" id="KW-0812">Transmembrane</keyword>
<gene>
    <name evidence="2" type="ORF">CDAUBV1_LOCUS14684</name>
</gene>
<feature type="transmembrane region" description="Helical" evidence="1">
    <location>
        <begin position="12"/>
        <end position="31"/>
    </location>
</feature>
<accession>A0AAV2TT20</accession>